<comment type="caution">
    <text evidence="1">The sequence shown here is derived from an EMBL/GenBank/DDBJ whole genome shotgun (WGS) entry which is preliminary data.</text>
</comment>
<accession>A0A0F9J496</accession>
<sequence>EIHGVTRQDNISHMGSTCIRDYIFPGINVDILSTRSEIAFRTIVINGYDGSSSFKFYHGAIDFFCTNGMVSGVYDMTVRRHTKGLTIPSLTDKLRKSIDIFYKQADQWKHWVGKVICDEDAEECFKAMPNVSKLRVAQLMHQFKIECDSHGRTVWALYSAATLYASRDDGTFSIRETGSDHKAITLMNREQQVRSWLNTEEFEKIAA</sequence>
<dbReference type="AlphaFoldDB" id="A0A0F9J496"/>
<gene>
    <name evidence="1" type="ORF">LCGC14_1576580</name>
</gene>
<evidence type="ECO:0008006" key="2">
    <source>
        <dbReference type="Google" id="ProtNLM"/>
    </source>
</evidence>
<dbReference type="Pfam" id="PF06067">
    <property type="entry name" value="DUF932"/>
    <property type="match status" value="1"/>
</dbReference>
<protein>
    <recommendedName>
        <fullName evidence="2">DUF932 domain-containing protein</fullName>
    </recommendedName>
</protein>
<reference evidence="1" key="1">
    <citation type="journal article" date="2015" name="Nature">
        <title>Complex archaea that bridge the gap between prokaryotes and eukaryotes.</title>
        <authorList>
            <person name="Spang A."/>
            <person name="Saw J.H."/>
            <person name="Jorgensen S.L."/>
            <person name="Zaremba-Niedzwiedzka K."/>
            <person name="Martijn J."/>
            <person name="Lind A.E."/>
            <person name="van Eijk R."/>
            <person name="Schleper C."/>
            <person name="Guy L."/>
            <person name="Ettema T.J."/>
        </authorList>
    </citation>
    <scope>NUCLEOTIDE SEQUENCE</scope>
</reference>
<dbReference type="EMBL" id="LAZR01012357">
    <property type="protein sequence ID" value="KKM27244.1"/>
    <property type="molecule type" value="Genomic_DNA"/>
</dbReference>
<feature type="non-terminal residue" evidence="1">
    <location>
        <position position="1"/>
    </location>
</feature>
<proteinExistence type="predicted"/>
<organism evidence="1">
    <name type="scientific">marine sediment metagenome</name>
    <dbReference type="NCBI Taxonomy" id="412755"/>
    <lineage>
        <taxon>unclassified sequences</taxon>
        <taxon>metagenomes</taxon>
        <taxon>ecological metagenomes</taxon>
    </lineage>
</organism>
<evidence type="ECO:0000313" key="1">
    <source>
        <dbReference type="EMBL" id="KKM27244.1"/>
    </source>
</evidence>
<dbReference type="InterPro" id="IPR026325">
    <property type="entry name" value="DUF932"/>
</dbReference>
<name>A0A0F9J496_9ZZZZ</name>